<dbReference type="EMBL" id="AUPC02000375">
    <property type="protein sequence ID" value="POG60701.1"/>
    <property type="molecule type" value="Genomic_DNA"/>
</dbReference>
<accession>U9UMY3</accession>
<organism evidence="1">
    <name type="scientific">Rhizophagus irregularis (strain DAOM 181602 / DAOM 197198 / MUCL 43194)</name>
    <name type="common">Arbuscular mycorrhizal fungus</name>
    <name type="synonym">Glomus intraradices</name>
    <dbReference type="NCBI Taxonomy" id="747089"/>
    <lineage>
        <taxon>Eukaryota</taxon>
        <taxon>Fungi</taxon>
        <taxon>Fungi incertae sedis</taxon>
        <taxon>Mucoromycota</taxon>
        <taxon>Glomeromycotina</taxon>
        <taxon>Glomeromycetes</taxon>
        <taxon>Glomerales</taxon>
        <taxon>Glomeraceae</taxon>
        <taxon>Rhizophagus</taxon>
    </lineage>
</organism>
<name>U9UMY3_RHIID</name>
<evidence type="ECO:0000313" key="1">
    <source>
        <dbReference type="EMBL" id="ESA21769.1"/>
    </source>
</evidence>
<reference evidence="2 3" key="3">
    <citation type="journal article" date="2018" name="New Phytol.">
        <title>High intraspecific genome diversity in the model arbuscular mycorrhizal symbiont Rhizophagus irregularis.</title>
        <authorList>
            <person name="Chen E.C.H."/>
            <person name="Morin E."/>
            <person name="Beaudet D."/>
            <person name="Noel J."/>
            <person name="Yildirir G."/>
            <person name="Ndikumana S."/>
            <person name="Charron P."/>
            <person name="St-Onge C."/>
            <person name="Giorgi J."/>
            <person name="Kruger M."/>
            <person name="Marton T."/>
            <person name="Ropars J."/>
            <person name="Grigoriev I.V."/>
            <person name="Hainaut M."/>
            <person name="Henrissat B."/>
            <person name="Roux C."/>
            <person name="Martin F."/>
            <person name="Corradi N."/>
        </authorList>
    </citation>
    <scope>NUCLEOTIDE SEQUENCE [LARGE SCALE GENOMIC DNA]</scope>
    <source>
        <strain evidence="3">DAOM 181602 / DAOM 197198 / MUCL 43194</strain>
        <strain evidence="2">DAOM 197198</strain>
    </source>
</reference>
<reference evidence="2 3" key="1">
    <citation type="journal article" date="2013" name="Proc. Natl. Acad. Sci. U.S.A.">
        <title>Genome of an arbuscular mycorrhizal fungus provides insight into the oldest plant symbiosis.</title>
        <authorList>
            <person name="Tisserant E."/>
            <person name="Malbreil M."/>
            <person name="Kuo A."/>
            <person name="Kohler A."/>
            <person name="Symeonidi A."/>
            <person name="Balestrini R."/>
            <person name="Charron P."/>
            <person name="Duensing N."/>
            <person name="Frei Dit Frey N."/>
            <person name="Gianinazzi-Pearson V."/>
            <person name="Gilbert L.B."/>
            <person name="Handa Y."/>
            <person name="Herr J.R."/>
            <person name="Hijri M."/>
            <person name="Koul R."/>
            <person name="Kawaguchi M."/>
            <person name="Krajinski F."/>
            <person name="Lammers P.J."/>
            <person name="Masclaux F.G."/>
            <person name="Murat C."/>
            <person name="Morin E."/>
            <person name="Ndikumana S."/>
            <person name="Pagni M."/>
            <person name="Petitpierre D."/>
            <person name="Requena N."/>
            <person name="Rosikiewicz P."/>
            <person name="Riley R."/>
            <person name="Saito K."/>
            <person name="San Clemente H."/>
            <person name="Shapiro H."/>
            <person name="van Tuinen D."/>
            <person name="Becard G."/>
            <person name="Bonfante P."/>
            <person name="Paszkowski U."/>
            <person name="Shachar-Hill Y.Y."/>
            <person name="Tuskan G.A."/>
            <person name="Young P.W."/>
            <person name="Sanders I.R."/>
            <person name="Henrissat B."/>
            <person name="Rensing S.A."/>
            <person name="Grigoriev I.V."/>
            <person name="Corradi N."/>
            <person name="Roux C."/>
            <person name="Martin F."/>
        </authorList>
    </citation>
    <scope>NUCLEOTIDE SEQUENCE [LARGE SCALE GENOMIC DNA]</scope>
    <source>
        <strain evidence="3">DAOM 181602 / DAOM 197198 / MUCL 43194</strain>
        <strain evidence="2">DAOM 197198</strain>
    </source>
</reference>
<sequence>MSCTYNGTDPSSNSYNIQYIQENDDDISSSINIASREIGRNSNDLDDDDDDSSSVNIFSEWPNATNEFSDSFIYNFKLKIIGYHYFPENIFEFEALLNQRKLHDAYCSKPLERKFKIKASNSIRLNASNSIQPNKASHFVAYFTEN</sequence>
<dbReference type="AlphaFoldDB" id="U9UMY3"/>
<gene>
    <name evidence="2" type="ORF">GLOIN_2v1787522</name>
    <name evidence="1" type="ORF">GLOINDRAFT_17119</name>
</gene>
<proteinExistence type="predicted"/>
<evidence type="ECO:0000313" key="3">
    <source>
        <dbReference type="Proteomes" id="UP000018888"/>
    </source>
</evidence>
<evidence type="ECO:0000313" key="2">
    <source>
        <dbReference type="EMBL" id="POG60701.1"/>
    </source>
</evidence>
<dbReference type="Proteomes" id="UP000018888">
    <property type="component" value="Unassembled WGS sequence"/>
</dbReference>
<protein>
    <submittedName>
        <fullName evidence="1">Uncharacterized protein</fullName>
    </submittedName>
</protein>
<dbReference type="VEuPathDB" id="FungiDB:RhiirFUN_014012"/>
<dbReference type="EMBL" id="KI276159">
    <property type="protein sequence ID" value="ESA21769.1"/>
    <property type="molecule type" value="Genomic_DNA"/>
</dbReference>
<dbReference type="HOGENOM" id="CLU_1778438_0_0_1"/>
<reference evidence="1" key="2">
    <citation type="submission" date="2013-07" db="EMBL/GenBank/DDBJ databases">
        <title>The genome of an arbuscular mycorrhizal fungus provides insights into the evolution of the oldest plant symbiosis.</title>
        <authorList>
            <consortium name="DOE Joint Genome Institute"/>
            <person name="Tisserant E."/>
            <person name="Malbreil M."/>
            <person name="Kuo A."/>
            <person name="Kohler A."/>
            <person name="Symeonidi A."/>
            <person name="Balestrini R."/>
            <person name="Charron P."/>
            <person name="Duensing N."/>
            <person name="Frei-dit-Frey N."/>
            <person name="Gianinazzi-Pearson V."/>
            <person name="Gilbert B."/>
            <person name="Handa Y."/>
            <person name="Hijri M."/>
            <person name="Kaul R."/>
            <person name="Kawaguchi M."/>
            <person name="Krajinski F."/>
            <person name="Lammers P."/>
            <person name="Lapierre D."/>
            <person name="Masclaux F.G."/>
            <person name="Murat C."/>
            <person name="Morin E."/>
            <person name="Ndikumana S."/>
            <person name="Pagni M."/>
            <person name="Petitpierre D."/>
            <person name="Requena N."/>
            <person name="Rosikiewicz P."/>
            <person name="Riley R."/>
            <person name="Saito K."/>
            <person name="San Clemente H."/>
            <person name="Shapiro H."/>
            <person name="van Tuinen D."/>
            <person name="Becard G."/>
            <person name="Bonfante P."/>
            <person name="Paszkowski U."/>
            <person name="Shachar-Hill Y."/>
            <person name="Young J.P."/>
            <person name="Sanders I.R."/>
            <person name="Henrissat B."/>
            <person name="Rensing S.A."/>
            <person name="Grigoriev I.V."/>
            <person name="Corradi N."/>
            <person name="Roux C."/>
            <person name="Martin F."/>
        </authorList>
    </citation>
    <scope>NUCLEOTIDE SEQUENCE</scope>
    <source>
        <strain evidence="1">DAOM 197198</strain>
    </source>
</reference>
<keyword evidence="3" id="KW-1185">Reference proteome</keyword>